<dbReference type="Gene3D" id="2.160.20.10">
    <property type="entry name" value="Single-stranded right-handed beta-helix, Pectin lyase-like"/>
    <property type="match status" value="1"/>
</dbReference>
<sequence length="1599" mass="164232">MITAGICMRSGRAKNIKRIVNGTKASVVLVAAFILLSLVPSKAFAATYTVCSSGCDYSTINNALAVSSSGDTITVSSGTYSERIDYGSKNVTIQSLSGAATTIIAGDGSDNPVIRFNNSALTSSAVLKGFTINNGTSSGNYRRGIYIGSSAKPTIQDSIIKGNQPASYVNGAGIYITGGSSGVTVTGTTFGGDSGDKNTSSRGSGLYATTTSGSITVSNSTFTYNSASAHGGALYFLDVSSAPTITNTTIDNNTASQYGGAIFSNNSPFTITGGSISNNTSVYDGSAIYMNAASNALTINGTTTMTGNSGRIGTIYTTGIASIDITGATIDSNYSSSHGGAINMTGSTGDSTITNTSMDGNTTNAGNGGGIAFYCSSTCSMTLTNSTVDNNTLNNTSSYDGGGIYINGSPVTFNITGGSVSGNLGRGGGGIFSTGGVDLSITGTTINNNTSTTGYGGGIYSVTSGATLVISKSFIQGNSCRGGGGGLYTGSGTTSTITNTLITGNRQHTTDWRYGGGIYNAGTLYMYNSTIAGNYAYRDGGGISASGTETIRNTIIYGNTAGLGSNHDVRSTIGTSTNNNIGTNARFADLQQATSGAATTAGDYRLCYSSGVPAAGCGGTISPDIDFGNATNAPADDIVGTARPEDVAGVGDGVDDYDRGAYEHFAADVTPPANVTGFSVTNPATGNQLNMSWTNPGDADFSGVKIVRATGGTAPSDCTGTAIYDGSGTSYNNTGLTDGTLYSYRICSYDTSTNYASGVTGSGTPTDTAAPANVTGLAVNELNTQIDLSWTNPVDADYAGTKILRKTGSNPSSCTDGSATTVYDSTGTAYSDTGLTNGTTYYYRVCAHDEVPNYPSGVTINGTPSVDITPPAAVSNLVASAPSSTAIDLGWTAPGDDGSTGTATSYDVRYSTSSIIEGNWAGATTVTGEPTPGVAGTSESMTVTGLTCETEYFFAIKTTDEAPNTASISNVPSLITSACSSDGMLLYGDSSAGTVKYRGYTAVTDFASEVATNTYSGTTTYVNVVEAPTRSEYMLVATHSSQPVYVQRYNGSSWSSEWNTGVSISGSTRNFFNVAYEQNSGDAIVIYEQNSSSNSTVAYRTYDGSTWSSEQFLDYQTLTGYSNGVISRVNLYPKKYSDEILLVMLDSASKVYAYVWNGTGFVNGKTITTNRNTGSTTNDVISGAWEGTSGEAMVVFGDNVGALSYATFNGSTWSSDSQAFDLNGSSNFAEHVDLDGDSASNYIAVITGSTTNTVDARVWTGSAWEASPPTPGTKGGGVPSVSVAWQGVGGKALFAWTNGATGSNNVSYMTYTTGGTGWSTSAMSTALKTGNWGSSVNYLELYADQGSSSSNIMMTGVDGWSDGRSLLWNGAEWSYPTNYLYDTSTSTNYSETSAFAWETLSAAPGNVTSFSLVVTTTGNQLDLSWTNPTDPDFAGVKLVRATGAVAPSDCTGTSVYTGTGTSYSDSLLTDGTKYSYRICSYDSGSNYASGRTVSGTPADTQAPANVTGLTAATASTKILLAWTNPTDGDFVATKILRKTGGYPSSCTDGTATTVYNGAGTSYTDTGLTNGTSYYYRACPYDEVPLYPSGATVTEIPNVD</sequence>
<feature type="non-terminal residue" evidence="2">
    <location>
        <position position="1599"/>
    </location>
</feature>
<dbReference type="InterPro" id="IPR006626">
    <property type="entry name" value="PbH1"/>
</dbReference>
<accession>A0A3B0R1E0</accession>
<dbReference type="SMART" id="SM00710">
    <property type="entry name" value="PbH1"/>
    <property type="match status" value="14"/>
</dbReference>
<name>A0A3B0R1E0_9ZZZZ</name>
<dbReference type="EMBL" id="UOEA01000090">
    <property type="protein sequence ID" value="VAV85537.1"/>
    <property type="molecule type" value="Genomic_DNA"/>
</dbReference>
<dbReference type="Pfam" id="PF00041">
    <property type="entry name" value="fn3"/>
    <property type="match status" value="1"/>
</dbReference>
<dbReference type="PANTHER" id="PTHR11319">
    <property type="entry name" value="G PROTEIN-COUPLED RECEPTOR-RELATED"/>
    <property type="match status" value="1"/>
</dbReference>
<dbReference type="InterPro" id="IPR036116">
    <property type="entry name" value="FN3_sf"/>
</dbReference>
<dbReference type="SMART" id="SM00060">
    <property type="entry name" value="FN3"/>
    <property type="match status" value="5"/>
</dbReference>
<dbReference type="InterPro" id="IPR011050">
    <property type="entry name" value="Pectin_lyase_fold/virulence"/>
</dbReference>
<feature type="domain" description="Fibronectin type-III" evidence="1">
    <location>
        <begin position="770"/>
        <end position="872"/>
    </location>
</feature>
<dbReference type="InterPro" id="IPR013783">
    <property type="entry name" value="Ig-like_fold"/>
</dbReference>
<feature type="domain" description="Fibronectin type-III" evidence="1">
    <location>
        <begin position="1403"/>
        <end position="1503"/>
    </location>
</feature>
<dbReference type="SUPFAM" id="SSF49265">
    <property type="entry name" value="Fibronectin type III"/>
    <property type="match status" value="3"/>
</dbReference>
<dbReference type="PANTHER" id="PTHR11319:SF35">
    <property type="entry name" value="OUTER MEMBRANE PROTEIN PMPC-RELATED"/>
    <property type="match status" value="1"/>
</dbReference>
<reference evidence="2" key="1">
    <citation type="submission" date="2018-06" db="EMBL/GenBank/DDBJ databases">
        <authorList>
            <person name="Zhirakovskaya E."/>
        </authorList>
    </citation>
    <scope>NUCLEOTIDE SEQUENCE</scope>
</reference>
<proteinExistence type="predicted"/>
<dbReference type="InterPro" id="IPR012334">
    <property type="entry name" value="Pectin_lyas_fold"/>
</dbReference>
<dbReference type="Gene3D" id="2.60.40.10">
    <property type="entry name" value="Immunoglobulins"/>
    <property type="match status" value="5"/>
</dbReference>
<evidence type="ECO:0000259" key="1">
    <source>
        <dbReference type="PROSITE" id="PS50853"/>
    </source>
</evidence>
<evidence type="ECO:0000313" key="2">
    <source>
        <dbReference type="EMBL" id="VAV85537.1"/>
    </source>
</evidence>
<feature type="domain" description="Fibronectin type-III" evidence="1">
    <location>
        <begin position="873"/>
        <end position="981"/>
    </location>
</feature>
<dbReference type="PROSITE" id="PS50853">
    <property type="entry name" value="FN3"/>
    <property type="match status" value="4"/>
</dbReference>
<gene>
    <name evidence="2" type="ORF">MNBD_DELTA01-331</name>
</gene>
<dbReference type="SUPFAM" id="SSF51126">
    <property type="entry name" value="Pectin lyase-like"/>
    <property type="match status" value="2"/>
</dbReference>
<organism evidence="2">
    <name type="scientific">hydrothermal vent metagenome</name>
    <dbReference type="NCBI Taxonomy" id="652676"/>
    <lineage>
        <taxon>unclassified sequences</taxon>
        <taxon>metagenomes</taxon>
        <taxon>ecological metagenomes</taxon>
    </lineage>
</organism>
<dbReference type="SUPFAM" id="SSF89372">
    <property type="entry name" value="Fucose-specific lectin"/>
    <property type="match status" value="1"/>
</dbReference>
<feature type="domain" description="Fibronectin type-III" evidence="1">
    <location>
        <begin position="671"/>
        <end position="767"/>
    </location>
</feature>
<dbReference type="InterPro" id="IPR003961">
    <property type="entry name" value="FN3_dom"/>
</dbReference>
<dbReference type="CDD" id="cd00063">
    <property type="entry name" value="FN3"/>
    <property type="match status" value="1"/>
</dbReference>
<protein>
    <recommendedName>
        <fullName evidence="1">Fibronectin type-III domain-containing protein</fullName>
    </recommendedName>
</protein>